<keyword evidence="3" id="KW-1185">Reference proteome</keyword>
<evidence type="ECO:0000256" key="1">
    <source>
        <dbReference type="SAM" id="MobiDB-lite"/>
    </source>
</evidence>
<evidence type="ECO:0000313" key="2">
    <source>
        <dbReference type="EMBL" id="SLM48430.1"/>
    </source>
</evidence>
<name>A0A1W1I606_9BACT</name>
<dbReference type="RefSeq" id="WP_080886812.1">
    <property type="nucleotide sequence ID" value="NZ_LT828648.1"/>
</dbReference>
<feature type="compositionally biased region" description="Basic and acidic residues" evidence="1">
    <location>
        <begin position="46"/>
        <end position="64"/>
    </location>
</feature>
<dbReference type="OrthoDB" id="9815100at2"/>
<gene>
    <name evidence="2" type="ORF">NSJP_2258</name>
</gene>
<feature type="region of interest" description="Disordered" evidence="1">
    <location>
        <begin position="30"/>
        <end position="72"/>
    </location>
</feature>
<evidence type="ECO:0008006" key="4">
    <source>
        <dbReference type="Google" id="ProtNLM"/>
    </source>
</evidence>
<dbReference type="AlphaFoldDB" id="A0A1W1I606"/>
<dbReference type="KEGG" id="nja:NSJP_2258"/>
<evidence type="ECO:0000313" key="3">
    <source>
        <dbReference type="Proteomes" id="UP000192042"/>
    </source>
</evidence>
<dbReference type="EMBL" id="LT828648">
    <property type="protein sequence ID" value="SLM48430.1"/>
    <property type="molecule type" value="Genomic_DNA"/>
</dbReference>
<sequence>MASETSEHERVRRIGVALVVSAVMLATAGCSSEQPKPMPQPTPDQVRSHGDRTFDKLKQEEQERGAQPSAPR</sequence>
<organism evidence="2 3">
    <name type="scientific">Nitrospira japonica</name>
    <dbReference type="NCBI Taxonomy" id="1325564"/>
    <lineage>
        <taxon>Bacteria</taxon>
        <taxon>Pseudomonadati</taxon>
        <taxon>Nitrospirota</taxon>
        <taxon>Nitrospiria</taxon>
        <taxon>Nitrospirales</taxon>
        <taxon>Nitrospiraceae</taxon>
        <taxon>Nitrospira</taxon>
    </lineage>
</organism>
<proteinExistence type="predicted"/>
<reference evidence="2 3" key="1">
    <citation type="submission" date="2017-03" db="EMBL/GenBank/DDBJ databases">
        <authorList>
            <person name="Afonso C.L."/>
            <person name="Miller P.J."/>
            <person name="Scott M.A."/>
            <person name="Spackman E."/>
            <person name="Goraichik I."/>
            <person name="Dimitrov K.M."/>
            <person name="Suarez D.L."/>
            <person name="Swayne D.E."/>
        </authorList>
    </citation>
    <scope>NUCLEOTIDE SEQUENCE [LARGE SCALE GENOMIC DNA]</scope>
    <source>
        <strain evidence="2">Genome sequencing of Nitrospira japonica strain NJ11</strain>
    </source>
</reference>
<dbReference type="Proteomes" id="UP000192042">
    <property type="component" value="Chromosome I"/>
</dbReference>
<accession>A0A1W1I606</accession>
<protein>
    <recommendedName>
        <fullName evidence="4">Lipoprotein</fullName>
    </recommendedName>
</protein>